<keyword evidence="1" id="KW-0812">Transmembrane</keyword>
<evidence type="ECO:0000313" key="3">
    <source>
        <dbReference type="Proteomes" id="UP000256388"/>
    </source>
</evidence>
<dbReference type="EMBL" id="QUMS01000001">
    <property type="protein sequence ID" value="REG11167.1"/>
    <property type="molecule type" value="Genomic_DNA"/>
</dbReference>
<dbReference type="Proteomes" id="UP000256388">
    <property type="component" value="Unassembled WGS sequence"/>
</dbReference>
<keyword evidence="1" id="KW-0472">Membrane</keyword>
<comment type="caution">
    <text evidence="2">The sequence shown here is derived from an EMBL/GenBank/DDBJ whole genome shotgun (WGS) entry which is preliminary data.</text>
</comment>
<keyword evidence="3" id="KW-1185">Reference proteome</keyword>
<reference evidence="2 3" key="1">
    <citation type="submission" date="2018-08" db="EMBL/GenBank/DDBJ databases">
        <title>Genomic Encyclopedia of Type Strains, Phase IV (KMG-IV): sequencing the most valuable type-strain genomes for metagenomic binning, comparative biology and taxonomic classification.</title>
        <authorList>
            <person name="Goeker M."/>
        </authorList>
    </citation>
    <scope>NUCLEOTIDE SEQUENCE [LARGE SCALE GENOMIC DNA]</scope>
    <source>
        <strain evidence="2 3">DSM 23923</strain>
    </source>
</reference>
<dbReference type="RefSeq" id="WP_116224305.1">
    <property type="nucleotide sequence ID" value="NZ_AP018437.1"/>
</dbReference>
<protein>
    <submittedName>
        <fullName evidence="2">Uncharacterized protein</fullName>
    </submittedName>
</protein>
<organism evidence="2 3">
    <name type="scientific">Pelolinea submarina</name>
    <dbReference type="NCBI Taxonomy" id="913107"/>
    <lineage>
        <taxon>Bacteria</taxon>
        <taxon>Bacillati</taxon>
        <taxon>Chloroflexota</taxon>
        <taxon>Anaerolineae</taxon>
        <taxon>Anaerolineales</taxon>
        <taxon>Anaerolineaceae</taxon>
        <taxon>Pelolinea</taxon>
    </lineage>
</organism>
<evidence type="ECO:0000313" key="2">
    <source>
        <dbReference type="EMBL" id="REG11167.1"/>
    </source>
</evidence>
<dbReference type="AlphaFoldDB" id="A0A347ZSI5"/>
<name>A0A347ZSI5_9CHLR</name>
<evidence type="ECO:0000256" key="1">
    <source>
        <dbReference type="SAM" id="Phobius"/>
    </source>
</evidence>
<proteinExistence type="predicted"/>
<gene>
    <name evidence="2" type="ORF">DFR64_1044</name>
</gene>
<keyword evidence="1" id="KW-1133">Transmembrane helix</keyword>
<sequence>MSNQNNKLTTYVLGGVIGAALGVVAAILIDRSAELNGDEVRFTGKKAGKTAMGIIQVLWSLIEKGV</sequence>
<feature type="transmembrane region" description="Helical" evidence="1">
    <location>
        <begin position="12"/>
        <end position="29"/>
    </location>
</feature>
<accession>A0A347ZSI5</accession>